<evidence type="ECO:0000313" key="2">
    <source>
        <dbReference type="Proteomes" id="UP001153954"/>
    </source>
</evidence>
<dbReference type="EMBL" id="CAKOGL010000003">
    <property type="protein sequence ID" value="CAH2084347.1"/>
    <property type="molecule type" value="Genomic_DNA"/>
</dbReference>
<dbReference type="AlphaFoldDB" id="A0AAU9TE89"/>
<protein>
    <submittedName>
        <fullName evidence="1">Uncharacterized protein</fullName>
    </submittedName>
</protein>
<proteinExistence type="predicted"/>
<reference evidence="1" key="1">
    <citation type="submission" date="2022-03" db="EMBL/GenBank/DDBJ databases">
        <authorList>
            <person name="Tunstrom K."/>
        </authorList>
    </citation>
    <scope>NUCLEOTIDE SEQUENCE</scope>
</reference>
<sequence length="71" mass="7793">MTDSREAAVTQSGFLPTNQHCLLSSGHSSAPVVQYTVRAAGKLYISVRFDLIHPNQNTADQYIDGHSFIQT</sequence>
<dbReference type="Proteomes" id="UP001153954">
    <property type="component" value="Unassembled WGS sequence"/>
</dbReference>
<keyword evidence="2" id="KW-1185">Reference proteome</keyword>
<gene>
    <name evidence="1" type="ORF">EEDITHA_LOCUS924</name>
</gene>
<name>A0AAU9TE89_EUPED</name>
<evidence type="ECO:0000313" key="1">
    <source>
        <dbReference type="EMBL" id="CAH2084347.1"/>
    </source>
</evidence>
<accession>A0AAU9TE89</accession>
<comment type="caution">
    <text evidence="1">The sequence shown here is derived from an EMBL/GenBank/DDBJ whole genome shotgun (WGS) entry which is preliminary data.</text>
</comment>
<organism evidence="1 2">
    <name type="scientific">Euphydryas editha</name>
    <name type="common">Edith's checkerspot</name>
    <dbReference type="NCBI Taxonomy" id="104508"/>
    <lineage>
        <taxon>Eukaryota</taxon>
        <taxon>Metazoa</taxon>
        <taxon>Ecdysozoa</taxon>
        <taxon>Arthropoda</taxon>
        <taxon>Hexapoda</taxon>
        <taxon>Insecta</taxon>
        <taxon>Pterygota</taxon>
        <taxon>Neoptera</taxon>
        <taxon>Endopterygota</taxon>
        <taxon>Lepidoptera</taxon>
        <taxon>Glossata</taxon>
        <taxon>Ditrysia</taxon>
        <taxon>Papilionoidea</taxon>
        <taxon>Nymphalidae</taxon>
        <taxon>Nymphalinae</taxon>
        <taxon>Euphydryas</taxon>
    </lineage>
</organism>